<feature type="transmembrane region" description="Helical" evidence="1">
    <location>
        <begin position="135"/>
        <end position="157"/>
    </location>
</feature>
<accession>A0A517ZYB6</accession>
<feature type="transmembrane region" description="Helical" evidence="1">
    <location>
        <begin position="47"/>
        <end position="70"/>
    </location>
</feature>
<keyword evidence="1" id="KW-0812">Transmembrane</keyword>
<proteinExistence type="predicted"/>
<name>A0A517ZYB6_9PLAN</name>
<evidence type="ECO:0000313" key="3">
    <source>
        <dbReference type="Proteomes" id="UP000319383"/>
    </source>
</evidence>
<protein>
    <submittedName>
        <fullName evidence="2">Uncharacterized protein</fullName>
    </submittedName>
</protein>
<keyword evidence="1" id="KW-1133">Transmembrane helix</keyword>
<feature type="transmembrane region" description="Helical" evidence="1">
    <location>
        <begin position="79"/>
        <end position="98"/>
    </location>
</feature>
<feature type="transmembrane region" description="Helical" evidence="1">
    <location>
        <begin position="12"/>
        <end position="35"/>
    </location>
</feature>
<dbReference type="RefSeq" id="WP_145380271.1">
    <property type="nucleotide sequence ID" value="NZ_CP036276.1"/>
</dbReference>
<dbReference type="KEGG" id="sdyn:Mal52_59880"/>
<gene>
    <name evidence="2" type="ORF">Mal52_59880</name>
</gene>
<dbReference type="EMBL" id="CP036276">
    <property type="protein sequence ID" value="QDU47457.1"/>
    <property type="molecule type" value="Genomic_DNA"/>
</dbReference>
<evidence type="ECO:0000256" key="1">
    <source>
        <dbReference type="SAM" id="Phobius"/>
    </source>
</evidence>
<feature type="transmembrane region" description="Helical" evidence="1">
    <location>
        <begin position="110"/>
        <end position="128"/>
    </location>
</feature>
<reference evidence="2 3" key="1">
    <citation type="submission" date="2019-02" db="EMBL/GenBank/DDBJ databases">
        <title>Deep-cultivation of Planctomycetes and their phenomic and genomic characterization uncovers novel biology.</title>
        <authorList>
            <person name="Wiegand S."/>
            <person name="Jogler M."/>
            <person name="Boedeker C."/>
            <person name="Pinto D."/>
            <person name="Vollmers J."/>
            <person name="Rivas-Marin E."/>
            <person name="Kohn T."/>
            <person name="Peeters S.H."/>
            <person name="Heuer A."/>
            <person name="Rast P."/>
            <person name="Oberbeckmann S."/>
            <person name="Bunk B."/>
            <person name="Jeske O."/>
            <person name="Meyerdierks A."/>
            <person name="Storesund J.E."/>
            <person name="Kallscheuer N."/>
            <person name="Luecker S."/>
            <person name="Lage O.M."/>
            <person name="Pohl T."/>
            <person name="Merkel B.J."/>
            <person name="Hornburger P."/>
            <person name="Mueller R.-W."/>
            <person name="Bruemmer F."/>
            <person name="Labrenz M."/>
            <person name="Spormann A.M."/>
            <person name="Op den Camp H."/>
            <person name="Overmann J."/>
            <person name="Amann R."/>
            <person name="Jetten M.S.M."/>
            <person name="Mascher T."/>
            <person name="Medema M.H."/>
            <person name="Devos D.P."/>
            <person name="Kaster A.-K."/>
            <person name="Ovreas L."/>
            <person name="Rohde M."/>
            <person name="Galperin M.Y."/>
            <person name="Jogler C."/>
        </authorList>
    </citation>
    <scope>NUCLEOTIDE SEQUENCE [LARGE SCALE GENOMIC DNA]</scope>
    <source>
        <strain evidence="2 3">Mal52</strain>
    </source>
</reference>
<dbReference type="AlphaFoldDB" id="A0A517ZYB6"/>
<keyword evidence="3" id="KW-1185">Reference proteome</keyword>
<evidence type="ECO:0000313" key="2">
    <source>
        <dbReference type="EMBL" id="QDU47457.1"/>
    </source>
</evidence>
<sequence length="159" mass="17294">MAIHEEDPNFLAGFLRIWIAFSVTSFVTAIGFSLFFHDNLLRSDDPYLAGALAGGFGAFFTFCAVIAAAYDKSAWKRRLAFLASVGISVVLLLLWDWMIEGSEGHGMPTFFAILALGSGILAFPLLRLDLTLRTVILTSVPGFLVGAGYCCAANWMAMR</sequence>
<keyword evidence="1" id="KW-0472">Membrane</keyword>
<dbReference type="Proteomes" id="UP000319383">
    <property type="component" value="Chromosome"/>
</dbReference>
<organism evidence="2 3">
    <name type="scientific">Symmachiella dynata</name>
    <dbReference type="NCBI Taxonomy" id="2527995"/>
    <lineage>
        <taxon>Bacteria</taxon>
        <taxon>Pseudomonadati</taxon>
        <taxon>Planctomycetota</taxon>
        <taxon>Planctomycetia</taxon>
        <taxon>Planctomycetales</taxon>
        <taxon>Planctomycetaceae</taxon>
        <taxon>Symmachiella</taxon>
    </lineage>
</organism>